<dbReference type="SUPFAM" id="SSF53335">
    <property type="entry name" value="S-adenosyl-L-methionine-dependent methyltransferases"/>
    <property type="match status" value="1"/>
</dbReference>
<gene>
    <name evidence="3" type="ORF">EPJ74_01865</name>
</gene>
<dbReference type="Pfam" id="PF05050">
    <property type="entry name" value="Methyltransf_21"/>
    <property type="match status" value="1"/>
</dbReference>
<reference evidence="3 4" key="1">
    <citation type="journal article" date="1992" name="Lakartidningen">
        <title>[Penicillin V and not amoxicillin is the first choice preparation in acute otitis].</title>
        <authorList>
            <person name="Kamme C."/>
            <person name="Lundgren K."/>
            <person name="Prellner K."/>
        </authorList>
    </citation>
    <scope>NUCLEOTIDE SEQUENCE [LARGE SCALE GENOMIC DNA]</scope>
    <source>
        <strain evidence="3 4">PC2022III</strain>
    </source>
</reference>
<dbReference type="InterPro" id="IPR006342">
    <property type="entry name" value="FkbM_mtfrase"/>
</dbReference>
<feature type="domain" description="PglD N-terminal" evidence="2">
    <location>
        <begin position="6"/>
        <end position="64"/>
    </location>
</feature>
<evidence type="ECO:0000313" key="3">
    <source>
        <dbReference type="EMBL" id="TXJ61013.1"/>
    </source>
</evidence>
<dbReference type="Proteomes" id="UP000322188">
    <property type="component" value="Unassembled WGS sequence"/>
</dbReference>
<dbReference type="GO" id="GO:0008168">
    <property type="term" value="F:methyltransferase activity"/>
    <property type="evidence" value="ECO:0007669"/>
    <property type="project" value="UniProtKB-KW"/>
</dbReference>
<dbReference type="NCBIfam" id="TIGR01444">
    <property type="entry name" value="fkbM_fam"/>
    <property type="match status" value="1"/>
</dbReference>
<dbReference type="GeneID" id="61066041"/>
<name>A0A5C8GG84_9SPIR</name>
<evidence type="ECO:0000259" key="2">
    <source>
        <dbReference type="Pfam" id="PF17836"/>
    </source>
</evidence>
<dbReference type="PANTHER" id="PTHR34203:SF15">
    <property type="entry name" value="SLL1173 PROTEIN"/>
    <property type="match status" value="1"/>
</dbReference>
<comment type="caution">
    <text evidence="3">The sequence shown here is derived from an EMBL/GenBank/DDBJ whole genome shotgun (WGS) entry which is preliminary data.</text>
</comment>
<organism evidence="3 4">
    <name type="scientific">Brachyspira aalborgi</name>
    <dbReference type="NCBI Taxonomy" id="29522"/>
    <lineage>
        <taxon>Bacteria</taxon>
        <taxon>Pseudomonadati</taxon>
        <taxon>Spirochaetota</taxon>
        <taxon>Spirochaetia</taxon>
        <taxon>Brachyspirales</taxon>
        <taxon>Brachyspiraceae</taxon>
        <taxon>Brachyspira</taxon>
    </lineage>
</organism>
<dbReference type="GO" id="GO:0032259">
    <property type="term" value="P:methylation"/>
    <property type="evidence" value="ECO:0007669"/>
    <property type="project" value="UniProtKB-KW"/>
</dbReference>
<dbReference type="InterPro" id="IPR052514">
    <property type="entry name" value="SAM-dependent_MTase"/>
</dbReference>
<dbReference type="PANTHER" id="PTHR34203">
    <property type="entry name" value="METHYLTRANSFERASE, FKBM FAMILY PROTEIN"/>
    <property type="match status" value="1"/>
</dbReference>
<feature type="domain" description="Methyltransferase FkbM" evidence="1">
    <location>
        <begin position="182"/>
        <end position="336"/>
    </location>
</feature>
<dbReference type="RefSeq" id="WP_147559753.1">
    <property type="nucleotide sequence ID" value="NZ_SAYK01000003.1"/>
</dbReference>
<dbReference type="Pfam" id="PF17836">
    <property type="entry name" value="PglD_N"/>
    <property type="match status" value="1"/>
</dbReference>
<keyword evidence="3" id="KW-0808">Transferase</keyword>
<sequence length="385" mass="44886">MNLEGNIAIYGAGGIGKIMSQVLEKINRKAVCFIDKNKSDTFINNIPVYSLKNINKYKIDIVIIGIFSYPKECDLENIEKTLRNYGIDNIISFEEFYQDFYNYFDKDNFYWLAPPKYFEKDIDKINKVREIFLDEKSKNIFDKQIKHRLGENYKILEKPDYGVTQYLPKDVPINKQNINFMDLGAYNGDTLISFINNGVTFNKIIAFEPDINNYKELAENLYNLKSNSDIKEYFIFPVGTSNTIELSLFNENSNESSNYSLSGKISIPIVAIDKIIMGFKPTYIKMDIEGFEMNTILGLKRTILEYKPTLAISVYHLPQDLYEIPLFINENFENYDLYLRVYGSHCFDTILYAIPRDAEQSRAEQSRAEQSRACVMFEYVYRKTA</sequence>
<accession>A0A5C8GG84</accession>
<evidence type="ECO:0000313" key="4">
    <source>
        <dbReference type="Proteomes" id="UP000322188"/>
    </source>
</evidence>
<dbReference type="Gene3D" id="3.40.50.150">
    <property type="entry name" value="Vaccinia Virus protein VP39"/>
    <property type="match status" value="1"/>
</dbReference>
<dbReference type="InterPro" id="IPR041561">
    <property type="entry name" value="PglD_N"/>
</dbReference>
<evidence type="ECO:0000259" key="1">
    <source>
        <dbReference type="Pfam" id="PF05050"/>
    </source>
</evidence>
<proteinExistence type="predicted"/>
<keyword evidence="3" id="KW-0489">Methyltransferase</keyword>
<protein>
    <submittedName>
        <fullName evidence="3">FkbM family methyltransferase</fullName>
    </submittedName>
</protein>
<dbReference type="AlphaFoldDB" id="A0A5C8GG84"/>
<dbReference type="EMBL" id="SAYK01000003">
    <property type="protein sequence ID" value="TXJ61013.1"/>
    <property type="molecule type" value="Genomic_DNA"/>
</dbReference>
<dbReference type="Gene3D" id="3.40.50.20">
    <property type="match status" value="1"/>
</dbReference>
<dbReference type="InterPro" id="IPR029063">
    <property type="entry name" value="SAM-dependent_MTases_sf"/>
</dbReference>